<name>A0A9W8KXC7_9FUNG</name>
<dbReference type="Pfam" id="PF07817">
    <property type="entry name" value="GLE1"/>
    <property type="match status" value="1"/>
</dbReference>
<dbReference type="GO" id="GO:0000822">
    <property type="term" value="F:inositol hexakisphosphate binding"/>
    <property type="evidence" value="ECO:0007669"/>
    <property type="project" value="TreeGrafter"/>
</dbReference>
<feature type="compositionally biased region" description="Basic and acidic residues" evidence="11">
    <location>
        <begin position="196"/>
        <end position="257"/>
    </location>
</feature>
<evidence type="ECO:0000256" key="11">
    <source>
        <dbReference type="SAM" id="MobiDB-lite"/>
    </source>
</evidence>
<gene>
    <name evidence="12" type="ORF">GGI25_004474</name>
</gene>
<dbReference type="InterPro" id="IPR038506">
    <property type="entry name" value="GLE1-like_sf"/>
</dbReference>
<evidence type="ECO:0000256" key="4">
    <source>
        <dbReference type="ARBA" id="ARBA00022816"/>
    </source>
</evidence>
<evidence type="ECO:0000256" key="3">
    <source>
        <dbReference type="ARBA" id="ARBA00022448"/>
    </source>
</evidence>
<dbReference type="InterPro" id="IPR012476">
    <property type="entry name" value="GLE1"/>
</dbReference>
<protein>
    <recommendedName>
        <fullName evidence="9">mRNA export factor GLE1</fullName>
    </recommendedName>
    <alternativeName>
        <fullName evidence="10">Nucleoporin GLE1</fullName>
    </alternativeName>
</protein>
<evidence type="ECO:0000256" key="2">
    <source>
        <dbReference type="ARBA" id="ARBA00011056"/>
    </source>
</evidence>
<dbReference type="GO" id="GO:0005737">
    <property type="term" value="C:cytoplasm"/>
    <property type="evidence" value="ECO:0007669"/>
    <property type="project" value="TreeGrafter"/>
</dbReference>
<reference evidence="12" key="1">
    <citation type="submission" date="2022-07" db="EMBL/GenBank/DDBJ databases">
        <title>Phylogenomic reconstructions and comparative analyses of Kickxellomycotina fungi.</title>
        <authorList>
            <person name="Reynolds N.K."/>
            <person name="Stajich J.E."/>
            <person name="Barry K."/>
            <person name="Grigoriev I.V."/>
            <person name="Crous P."/>
            <person name="Smith M.E."/>
        </authorList>
    </citation>
    <scope>NUCLEOTIDE SEQUENCE</scope>
    <source>
        <strain evidence="12">NRRL 3115</strain>
    </source>
</reference>
<dbReference type="OrthoDB" id="420884at2759"/>
<comment type="caution">
    <text evidence="12">The sequence shown here is derived from an EMBL/GenBank/DDBJ whole genome shotgun (WGS) entry which is preliminary data.</text>
</comment>
<keyword evidence="5" id="KW-0653">Protein transport</keyword>
<comment type="subcellular location">
    <subcellularLocation>
        <location evidence="1">Nucleus</location>
        <location evidence="1">Nuclear pore complex</location>
    </subcellularLocation>
</comment>
<organism evidence="12 13">
    <name type="scientific">Coemansia spiralis</name>
    <dbReference type="NCBI Taxonomy" id="417178"/>
    <lineage>
        <taxon>Eukaryota</taxon>
        <taxon>Fungi</taxon>
        <taxon>Fungi incertae sedis</taxon>
        <taxon>Zoopagomycota</taxon>
        <taxon>Kickxellomycotina</taxon>
        <taxon>Kickxellomycetes</taxon>
        <taxon>Kickxellales</taxon>
        <taxon>Kickxellaceae</taxon>
        <taxon>Coemansia</taxon>
    </lineage>
</organism>
<evidence type="ECO:0000256" key="5">
    <source>
        <dbReference type="ARBA" id="ARBA00022927"/>
    </source>
</evidence>
<sequence length="598" mass="67723">MRYGLFFYDSESDHEEIVELHSHPVEKQQEQQPGRTRGKTVAFEDHSKAIVSPLFRQQLLVSRRRRRRASENTWMYARQSLGTPFPMSAATRMLPIVPPQQQKAACSKGDRYRELATKARLVLRKVSTEKINSARAIATQTYARPIQRELEETQRFLANLTVSQPQQSAKPCTMDLGVEETLKRVNDMRKDFEQKRKDEAEAKLRKQKELEEQKRKEMQTKEDAIKQQHIKQAQEDEMRKKKQTEEVKEEETAREKQQTTAALLTAAKSTSTGQSSLSLPLSSPSPPSLSPSSSSSLEWASRYRSMYRQLMDTLAPTIKSNKAVKAYCFKQRGIIVRSFGQLKDSQEFVNRVADTVKKVVADAASQTSNGSDVQRWMLNLVAKAIVKQAEKEVSVAHHAAYPLAAAAVLIMQSYPLLADMILVRLIKKCPYVIPEFASRKQGQPADEYLRSIGYKEKDEGELETEGIYVERMAGMIALFAAIVQTSNASGIRNAQKHPLSIKFGWIWMARMLNQKPRSVSPLLVHTFLSIAGTSMMATYGRQFKKLVDVVATEWIAAINTEQGGPVAVAAKSNLKGFLEEYRKTDVLKECEGRVIKRF</sequence>
<evidence type="ECO:0000313" key="13">
    <source>
        <dbReference type="Proteomes" id="UP001151518"/>
    </source>
</evidence>
<keyword evidence="3" id="KW-0813">Transport</keyword>
<accession>A0A9W8KXC7</accession>
<dbReference type="EMBL" id="JANBTW010000061">
    <property type="protein sequence ID" value="KAJ2673989.1"/>
    <property type="molecule type" value="Genomic_DNA"/>
</dbReference>
<evidence type="ECO:0000313" key="12">
    <source>
        <dbReference type="EMBL" id="KAJ2673989.1"/>
    </source>
</evidence>
<evidence type="ECO:0000256" key="8">
    <source>
        <dbReference type="ARBA" id="ARBA00023242"/>
    </source>
</evidence>
<dbReference type="Proteomes" id="UP001151518">
    <property type="component" value="Unassembled WGS sequence"/>
</dbReference>
<dbReference type="GO" id="GO:0005543">
    <property type="term" value="F:phospholipid binding"/>
    <property type="evidence" value="ECO:0007669"/>
    <property type="project" value="TreeGrafter"/>
</dbReference>
<keyword evidence="7" id="KW-0906">Nuclear pore complex</keyword>
<feature type="region of interest" description="Disordered" evidence="11">
    <location>
        <begin position="196"/>
        <end position="296"/>
    </location>
</feature>
<dbReference type="PANTHER" id="PTHR12960:SF0">
    <property type="entry name" value="MRNA EXPORT FACTOR GLE1"/>
    <property type="match status" value="1"/>
</dbReference>
<dbReference type="AlphaFoldDB" id="A0A9W8KXC7"/>
<keyword evidence="8" id="KW-0539">Nucleus</keyword>
<dbReference type="Gene3D" id="1.25.40.510">
    <property type="entry name" value="GLE1-like"/>
    <property type="match status" value="1"/>
</dbReference>
<evidence type="ECO:0000256" key="6">
    <source>
        <dbReference type="ARBA" id="ARBA00023010"/>
    </source>
</evidence>
<dbReference type="GO" id="GO:0016973">
    <property type="term" value="P:poly(A)+ mRNA export from nucleus"/>
    <property type="evidence" value="ECO:0007669"/>
    <property type="project" value="InterPro"/>
</dbReference>
<feature type="compositionally biased region" description="Low complexity" evidence="11">
    <location>
        <begin position="258"/>
        <end position="282"/>
    </location>
</feature>
<dbReference type="GO" id="GO:0044614">
    <property type="term" value="C:nuclear pore cytoplasmic filaments"/>
    <property type="evidence" value="ECO:0007669"/>
    <property type="project" value="TreeGrafter"/>
</dbReference>
<keyword evidence="4" id="KW-0509">mRNA transport</keyword>
<dbReference type="GO" id="GO:0015031">
    <property type="term" value="P:protein transport"/>
    <property type="evidence" value="ECO:0007669"/>
    <property type="project" value="UniProtKB-KW"/>
</dbReference>
<dbReference type="GO" id="GO:0031369">
    <property type="term" value="F:translation initiation factor binding"/>
    <property type="evidence" value="ECO:0007669"/>
    <property type="project" value="TreeGrafter"/>
</dbReference>
<keyword evidence="6" id="KW-0811">Translocation</keyword>
<evidence type="ECO:0000256" key="9">
    <source>
        <dbReference type="ARBA" id="ARBA00026227"/>
    </source>
</evidence>
<evidence type="ECO:0000256" key="1">
    <source>
        <dbReference type="ARBA" id="ARBA00004567"/>
    </source>
</evidence>
<dbReference type="PANTHER" id="PTHR12960">
    <property type="entry name" value="GLE-1-RELATED"/>
    <property type="match status" value="1"/>
</dbReference>
<proteinExistence type="inferred from homology"/>
<evidence type="ECO:0000256" key="10">
    <source>
        <dbReference type="ARBA" id="ARBA00029983"/>
    </source>
</evidence>
<comment type="similarity">
    <text evidence="2">Belongs to the GLE1 family.</text>
</comment>
<evidence type="ECO:0000256" key="7">
    <source>
        <dbReference type="ARBA" id="ARBA00023132"/>
    </source>
</evidence>